<dbReference type="Pfam" id="PF08327">
    <property type="entry name" value="AHSA1"/>
    <property type="match status" value="1"/>
</dbReference>
<dbReference type="InterPro" id="IPR013538">
    <property type="entry name" value="ASHA1/2-like_C"/>
</dbReference>
<dbReference type="EMBL" id="BMQG01000006">
    <property type="protein sequence ID" value="GGM44657.1"/>
    <property type="molecule type" value="Genomic_DNA"/>
</dbReference>
<protein>
    <submittedName>
        <fullName evidence="3">Activator of HSP90 ATPase</fullName>
    </submittedName>
</protein>
<comment type="caution">
    <text evidence="3">The sequence shown here is derived from an EMBL/GenBank/DDBJ whole genome shotgun (WGS) entry which is preliminary data.</text>
</comment>
<organism evidence="3 4">
    <name type="scientific">Deinococcus arenae</name>
    <dbReference type="NCBI Taxonomy" id="1452751"/>
    <lineage>
        <taxon>Bacteria</taxon>
        <taxon>Thermotogati</taxon>
        <taxon>Deinococcota</taxon>
        <taxon>Deinococci</taxon>
        <taxon>Deinococcales</taxon>
        <taxon>Deinococcaceae</taxon>
        <taxon>Deinococcus</taxon>
    </lineage>
</organism>
<dbReference type="InterPro" id="IPR023393">
    <property type="entry name" value="START-like_dom_sf"/>
</dbReference>
<dbReference type="Gene3D" id="3.30.530.20">
    <property type="match status" value="1"/>
</dbReference>
<evidence type="ECO:0000313" key="3">
    <source>
        <dbReference type="EMBL" id="GGM44657.1"/>
    </source>
</evidence>
<comment type="similarity">
    <text evidence="1">Belongs to the AHA1 family.</text>
</comment>
<dbReference type="AlphaFoldDB" id="A0A8H9GQW3"/>
<proteinExistence type="inferred from homology"/>
<name>A0A8H9GQW3_9DEIO</name>
<evidence type="ECO:0000313" key="4">
    <source>
        <dbReference type="Proteomes" id="UP000600547"/>
    </source>
</evidence>
<keyword evidence="4" id="KW-1185">Reference proteome</keyword>
<reference evidence="4" key="1">
    <citation type="journal article" date="2019" name="Int. J. Syst. Evol. Microbiol.">
        <title>The Global Catalogue of Microorganisms (GCM) 10K type strain sequencing project: providing services to taxonomists for standard genome sequencing and annotation.</title>
        <authorList>
            <consortium name="The Broad Institute Genomics Platform"/>
            <consortium name="The Broad Institute Genome Sequencing Center for Infectious Disease"/>
            <person name="Wu L."/>
            <person name="Ma J."/>
        </authorList>
    </citation>
    <scope>NUCLEOTIDE SEQUENCE [LARGE SCALE GENOMIC DNA]</scope>
    <source>
        <strain evidence="4">JCM 31047</strain>
    </source>
</reference>
<evidence type="ECO:0000259" key="2">
    <source>
        <dbReference type="Pfam" id="PF08327"/>
    </source>
</evidence>
<dbReference type="Proteomes" id="UP000600547">
    <property type="component" value="Unassembled WGS sequence"/>
</dbReference>
<sequence length="170" mass="19159">MTHAATLDHRIEDARTLVLDRTFAATPERVFAAFTQPEHLKHWWGPRGWTLTHCTVDLRPGGRWHYCMTCQDPAQGDFYGMNSWGLGVYEHIGAPTRLTYTDHFSDEQGAVNDQMPATLTDLTFEAVPGGTRVTSRSTYVRPEDLQAVLDMGMLQGISETWDRLAEHLPG</sequence>
<dbReference type="RefSeq" id="WP_110829178.1">
    <property type="nucleotide sequence ID" value="NZ_BMQG01000006.1"/>
</dbReference>
<dbReference type="SUPFAM" id="SSF55961">
    <property type="entry name" value="Bet v1-like"/>
    <property type="match status" value="1"/>
</dbReference>
<accession>A0A8H9GQW3</accession>
<gene>
    <name evidence="3" type="ORF">GCM10008956_21130</name>
</gene>
<evidence type="ECO:0000256" key="1">
    <source>
        <dbReference type="ARBA" id="ARBA00006817"/>
    </source>
</evidence>
<feature type="domain" description="Activator of Hsp90 ATPase homologue 1/2-like C-terminal" evidence="2">
    <location>
        <begin position="25"/>
        <end position="168"/>
    </location>
</feature>